<dbReference type="Gene3D" id="3.10.420.10">
    <property type="entry name" value="SecB-like"/>
    <property type="match status" value="1"/>
</dbReference>
<reference evidence="2 3" key="1">
    <citation type="submission" date="2024-03" db="EMBL/GenBank/DDBJ databases">
        <title>Human intestinal bacterial collection.</title>
        <authorList>
            <person name="Pauvert C."/>
            <person name="Hitch T.C.A."/>
            <person name="Clavel T."/>
        </authorList>
    </citation>
    <scope>NUCLEOTIDE SEQUENCE [LARGE SCALE GENOMIC DNA]</scope>
    <source>
        <strain evidence="2 3">CLA-AA-H255</strain>
    </source>
</reference>
<name>A0ABV1BT19_9FIRM</name>
<gene>
    <name evidence="2" type="ORF">WMO14_03225</name>
</gene>
<dbReference type="Proteomes" id="UP001442364">
    <property type="component" value="Unassembled WGS sequence"/>
</dbReference>
<dbReference type="Pfam" id="PF02556">
    <property type="entry name" value="SecB"/>
    <property type="match status" value="1"/>
</dbReference>
<evidence type="ECO:0000313" key="2">
    <source>
        <dbReference type="EMBL" id="MEQ2378898.1"/>
    </source>
</evidence>
<accession>A0ABV1BT19</accession>
<comment type="caution">
    <text evidence="2">The sequence shown here is derived from an EMBL/GenBank/DDBJ whole genome shotgun (WGS) entry which is preliminary data.</text>
</comment>
<protein>
    <submittedName>
        <fullName evidence="2">Protein-export chaperone SecB</fullName>
    </submittedName>
</protein>
<dbReference type="RefSeq" id="WP_116443795.1">
    <property type="nucleotide sequence ID" value="NZ_DAWECI010000054.1"/>
</dbReference>
<organism evidence="2 3">
    <name type="scientific">[Lactobacillus] rogosae</name>
    <dbReference type="NCBI Taxonomy" id="706562"/>
    <lineage>
        <taxon>Bacteria</taxon>
        <taxon>Bacillati</taxon>
        <taxon>Bacillota</taxon>
        <taxon>Clostridia</taxon>
        <taxon>Lachnospirales</taxon>
        <taxon>Lachnospiraceae</taxon>
        <taxon>Lachnospira</taxon>
    </lineage>
</organism>
<dbReference type="SUPFAM" id="SSF54611">
    <property type="entry name" value="SecB-like"/>
    <property type="match status" value="1"/>
</dbReference>
<evidence type="ECO:0000313" key="3">
    <source>
        <dbReference type="Proteomes" id="UP001442364"/>
    </source>
</evidence>
<sequence>MVRSGFQFANPILERVSFVTNNKFDSDKFEGIDIESQTSVEMHEENTAKVSLNVIVGSSEDNQPFNIDIVMSAKFRWRDTIDIAKVKELLKVNGASVLLSYIRPIVANLTNSSQYSVLNIPFMDFTQSDSK</sequence>
<comment type="similarity">
    <text evidence="1">Belongs to the SecB family.</text>
</comment>
<dbReference type="InterPro" id="IPR003708">
    <property type="entry name" value="SecB"/>
</dbReference>
<dbReference type="EMBL" id="JBBMER010000002">
    <property type="protein sequence ID" value="MEQ2378898.1"/>
    <property type="molecule type" value="Genomic_DNA"/>
</dbReference>
<proteinExistence type="inferred from homology"/>
<evidence type="ECO:0000256" key="1">
    <source>
        <dbReference type="ARBA" id="ARBA00009990"/>
    </source>
</evidence>
<keyword evidence="3" id="KW-1185">Reference proteome</keyword>
<dbReference type="InterPro" id="IPR035958">
    <property type="entry name" value="SecB-like_sf"/>
</dbReference>